<feature type="signal peptide" evidence="1">
    <location>
        <begin position="1"/>
        <end position="20"/>
    </location>
</feature>
<feature type="chain" id="PRO_5001488112" description="Lipoprotein" evidence="1">
    <location>
        <begin position="21"/>
        <end position="170"/>
    </location>
</feature>
<protein>
    <recommendedName>
        <fullName evidence="4">Lipoprotein</fullName>
    </recommendedName>
</protein>
<evidence type="ECO:0000313" key="3">
    <source>
        <dbReference type="Proteomes" id="UP000020492"/>
    </source>
</evidence>
<evidence type="ECO:0000256" key="1">
    <source>
        <dbReference type="SAM" id="SignalP"/>
    </source>
</evidence>
<dbReference type="PATRIC" id="fig|1476583.3.peg.3261"/>
<evidence type="ECO:0000313" key="2">
    <source>
        <dbReference type="EMBL" id="EYB66631.1"/>
    </source>
</evidence>
<comment type="caution">
    <text evidence="2">The sequence shown here is derived from an EMBL/GenBank/DDBJ whole genome shotgun (WGS) entry which is preliminary data.</text>
</comment>
<sequence>MSSRVLALAALLALPSPAGAQESPPAIPQTGTVEGTLPPAFSLLDGVTALLTAPRTVAGPVPLTLTLNSSLTVPVTFAAARDNDQNCAAAPTVRVLRVGTREVVYPVPGASPRICTQDLLGKTAPARGNAVFTRTLDLPAGDYMIEGWFAGFGNDLRVKVPAQPVRVTVR</sequence>
<keyword evidence="1" id="KW-0732">Signal</keyword>
<dbReference type="EMBL" id="JHAC01000070">
    <property type="protein sequence ID" value="EYB66631.1"/>
    <property type="molecule type" value="Genomic_DNA"/>
</dbReference>
<gene>
    <name evidence="2" type="ORF">DEIPH_ctg079orf0010</name>
</gene>
<accession>A0A016QKY3</accession>
<dbReference type="Proteomes" id="UP000020492">
    <property type="component" value="Unassembled WGS sequence"/>
</dbReference>
<keyword evidence="3" id="KW-1185">Reference proteome</keyword>
<dbReference type="RefSeq" id="WP_034360104.1">
    <property type="nucleotide sequence ID" value="NZ_JHAC01000070.1"/>
</dbReference>
<dbReference type="AlphaFoldDB" id="A0A016QKY3"/>
<reference evidence="2 3" key="1">
    <citation type="submission" date="2014-03" db="EMBL/GenBank/DDBJ databases">
        <title>Draft genome sequence of Deinococcus phoenicis 1P10ME.</title>
        <authorList>
            <person name="Stepanov V.G."/>
            <person name="Vaishampayan P."/>
            <person name="Venkateswaran K."/>
            <person name="Fox G.E."/>
        </authorList>
    </citation>
    <scope>NUCLEOTIDE SEQUENCE [LARGE SCALE GENOMIC DNA]</scope>
    <source>
        <strain evidence="2 3">1P10ME</strain>
    </source>
</reference>
<name>A0A016QKY3_9DEIO</name>
<organism evidence="2 3">
    <name type="scientific">Deinococcus phoenicis</name>
    <dbReference type="NCBI Taxonomy" id="1476583"/>
    <lineage>
        <taxon>Bacteria</taxon>
        <taxon>Thermotogati</taxon>
        <taxon>Deinococcota</taxon>
        <taxon>Deinococci</taxon>
        <taxon>Deinococcales</taxon>
        <taxon>Deinococcaceae</taxon>
        <taxon>Deinococcus</taxon>
    </lineage>
</organism>
<proteinExistence type="predicted"/>
<dbReference type="STRING" id="1476583.DEIPH_ctg079orf0010"/>
<evidence type="ECO:0008006" key="4">
    <source>
        <dbReference type="Google" id="ProtNLM"/>
    </source>
</evidence>
<dbReference type="OrthoDB" id="71397at2"/>